<dbReference type="InterPro" id="IPR005135">
    <property type="entry name" value="Endo/exonuclease/phosphatase"/>
</dbReference>
<feature type="transmembrane region" description="Helical" evidence="1">
    <location>
        <begin position="7"/>
        <end position="27"/>
    </location>
</feature>
<comment type="caution">
    <text evidence="3">The sequence shown here is derived from an EMBL/GenBank/DDBJ whole genome shotgun (WGS) entry which is preliminary data.</text>
</comment>
<dbReference type="Proteomes" id="UP000295447">
    <property type="component" value="Unassembled WGS sequence"/>
</dbReference>
<dbReference type="GO" id="GO:0004527">
    <property type="term" value="F:exonuclease activity"/>
    <property type="evidence" value="ECO:0007669"/>
    <property type="project" value="UniProtKB-KW"/>
</dbReference>
<evidence type="ECO:0000256" key="1">
    <source>
        <dbReference type="SAM" id="Phobius"/>
    </source>
</evidence>
<protein>
    <submittedName>
        <fullName evidence="3">Endonuclease/exonuclease/phosphatase (EEP) superfamily protein YafD</fullName>
    </submittedName>
</protein>
<keyword evidence="3" id="KW-0269">Exonuclease</keyword>
<evidence type="ECO:0000313" key="4">
    <source>
        <dbReference type="Proteomes" id="UP000295447"/>
    </source>
</evidence>
<sequence length="322" mass="34643">MDNEKAWFVRRVVLSVLFLVIVAVPLYPELFGLDEVTPFTQLVAFRPQELVLVLALALLMLVRRGWRIAAVLVGALTLVGGGLTAPRQFSDARPAPAGSRVLTVMVANVLGGGARAADVAQVIRDRKPDLVSLPEAQVDVREEIRAQLQDLQYKGFTAQPSKAVESATSVLVSSSLGNVSFASEAGTTFGNIFVTGGSLGQIRLIVYHGFPPLTDSVTTWKNDLQHLRRWCAEDPPSIVAGDFNATLDHADFRHALGGYCRSVGPTVGGGLQGTWPADQPAVLRTQIDHVVVTRQFEPGRFTTYPIQGTDHRAVVATVAVLG</sequence>
<feature type="domain" description="Endonuclease/exonuclease/phosphatase" evidence="2">
    <location>
        <begin position="106"/>
        <end position="311"/>
    </location>
</feature>
<keyword evidence="1" id="KW-0812">Transmembrane</keyword>
<reference evidence="3 4" key="1">
    <citation type="submission" date="2019-03" db="EMBL/GenBank/DDBJ databases">
        <title>Genomic Encyclopedia of Type Strains, Phase III (KMG-III): the genomes of soil and plant-associated and newly described type strains.</title>
        <authorList>
            <person name="Whitman W."/>
        </authorList>
    </citation>
    <scope>NUCLEOTIDE SEQUENCE [LARGE SCALE GENOMIC DNA]</scope>
    <source>
        <strain evidence="3 4">VKM Ac-2570</strain>
    </source>
</reference>
<dbReference type="EMBL" id="SODF01000002">
    <property type="protein sequence ID" value="TDW19558.1"/>
    <property type="molecule type" value="Genomic_DNA"/>
</dbReference>
<organism evidence="3 4">
    <name type="scientific">Kribbella kalugense</name>
    <dbReference type="NCBI Taxonomy" id="2512221"/>
    <lineage>
        <taxon>Bacteria</taxon>
        <taxon>Bacillati</taxon>
        <taxon>Actinomycetota</taxon>
        <taxon>Actinomycetes</taxon>
        <taxon>Propionibacteriales</taxon>
        <taxon>Kribbellaceae</taxon>
        <taxon>Kribbella</taxon>
    </lineage>
</organism>
<keyword evidence="3" id="KW-0378">Hydrolase</keyword>
<name>A0A4R7ZSA4_9ACTN</name>
<gene>
    <name evidence="3" type="ORF">EV650_6168</name>
</gene>
<evidence type="ECO:0000313" key="3">
    <source>
        <dbReference type="EMBL" id="TDW19558.1"/>
    </source>
</evidence>
<dbReference type="Gene3D" id="3.60.10.10">
    <property type="entry name" value="Endonuclease/exonuclease/phosphatase"/>
    <property type="match status" value="1"/>
</dbReference>
<dbReference type="Pfam" id="PF03372">
    <property type="entry name" value="Exo_endo_phos"/>
    <property type="match status" value="1"/>
</dbReference>
<dbReference type="AlphaFoldDB" id="A0A4R7ZSA4"/>
<dbReference type="OrthoDB" id="2340043at2"/>
<keyword evidence="4" id="KW-1185">Reference proteome</keyword>
<keyword evidence="1" id="KW-1133">Transmembrane helix</keyword>
<dbReference type="InterPro" id="IPR036691">
    <property type="entry name" value="Endo/exonu/phosph_ase_sf"/>
</dbReference>
<keyword evidence="3" id="KW-0540">Nuclease</keyword>
<accession>A0A4R7ZSA4</accession>
<dbReference type="GO" id="GO:0004519">
    <property type="term" value="F:endonuclease activity"/>
    <property type="evidence" value="ECO:0007669"/>
    <property type="project" value="UniProtKB-KW"/>
</dbReference>
<dbReference type="SUPFAM" id="SSF56219">
    <property type="entry name" value="DNase I-like"/>
    <property type="match status" value="1"/>
</dbReference>
<keyword evidence="3" id="KW-0255">Endonuclease</keyword>
<feature type="transmembrane region" description="Helical" evidence="1">
    <location>
        <begin position="39"/>
        <end position="61"/>
    </location>
</feature>
<evidence type="ECO:0000259" key="2">
    <source>
        <dbReference type="Pfam" id="PF03372"/>
    </source>
</evidence>
<keyword evidence="1" id="KW-0472">Membrane</keyword>
<proteinExistence type="predicted"/>
<dbReference type="RefSeq" id="WP_134122408.1">
    <property type="nucleotide sequence ID" value="NZ_SODF01000002.1"/>
</dbReference>
<feature type="transmembrane region" description="Helical" evidence="1">
    <location>
        <begin position="68"/>
        <end position="85"/>
    </location>
</feature>